<dbReference type="EMBL" id="BMAV01026885">
    <property type="protein sequence ID" value="GFS54238.1"/>
    <property type="molecule type" value="Genomic_DNA"/>
</dbReference>
<accession>A0A8X6JB65</accession>
<gene>
    <name evidence="2" type="ORF">TNIN_446051</name>
</gene>
<evidence type="ECO:0000256" key="1">
    <source>
        <dbReference type="SAM" id="MobiDB-lite"/>
    </source>
</evidence>
<evidence type="ECO:0000313" key="3">
    <source>
        <dbReference type="Proteomes" id="UP000886998"/>
    </source>
</evidence>
<dbReference type="AlphaFoldDB" id="A0A8X6JB65"/>
<protein>
    <submittedName>
        <fullName evidence="2">Uncharacterized protein</fullName>
    </submittedName>
</protein>
<evidence type="ECO:0000313" key="2">
    <source>
        <dbReference type="EMBL" id="GFS54238.1"/>
    </source>
</evidence>
<reference evidence="2" key="1">
    <citation type="submission" date="2020-08" db="EMBL/GenBank/DDBJ databases">
        <title>Multicomponent nature underlies the extraordinary mechanical properties of spider dragline silk.</title>
        <authorList>
            <person name="Kono N."/>
            <person name="Nakamura H."/>
            <person name="Mori M."/>
            <person name="Yoshida Y."/>
            <person name="Ohtoshi R."/>
            <person name="Malay A.D."/>
            <person name="Moran D.A.P."/>
            <person name="Tomita M."/>
            <person name="Numata K."/>
            <person name="Arakawa K."/>
        </authorList>
    </citation>
    <scope>NUCLEOTIDE SEQUENCE</scope>
</reference>
<keyword evidence="3" id="KW-1185">Reference proteome</keyword>
<name>A0A8X6JB65_9ARAC</name>
<comment type="caution">
    <text evidence="2">The sequence shown here is derived from an EMBL/GenBank/DDBJ whole genome shotgun (WGS) entry which is preliminary data.</text>
</comment>
<proteinExistence type="predicted"/>
<organism evidence="2 3">
    <name type="scientific">Trichonephila inaurata madagascariensis</name>
    <dbReference type="NCBI Taxonomy" id="2747483"/>
    <lineage>
        <taxon>Eukaryota</taxon>
        <taxon>Metazoa</taxon>
        <taxon>Ecdysozoa</taxon>
        <taxon>Arthropoda</taxon>
        <taxon>Chelicerata</taxon>
        <taxon>Arachnida</taxon>
        <taxon>Araneae</taxon>
        <taxon>Araneomorphae</taxon>
        <taxon>Entelegynae</taxon>
        <taxon>Araneoidea</taxon>
        <taxon>Nephilidae</taxon>
        <taxon>Trichonephila</taxon>
        <taxon>Trichonephila inaurata</taxon>
    </lineage>
</organism>
<sequence>MPPPSLEGAQYDPRKTKVVKTSESRFSANSSVGKQTLQKKEDTIPAISRLPNPFVSLSGLVVPFLLLDCYNLIKLPVFSLGSELDLRAFQLPSEKPGSS</sequence>
<dbReference type="Proteomes" id="UP000886998">
    <property type="component" value="Unassembled WGS sequence"/>
</dbReference>
<feature type="region of interest" description="Disordered" evidence="1">
    <location>
        <begin position="1"/>
        <end position="34"/>
    </location>
</feature>
<feature type="compositionally biased region" description="Polar residues" evidence="1">
    <location>
        <begin position="24"/>
        <end position="34"/>
    </location>
</feature>
<feature type="compositionally biased region" description="Basic and acidic residues" evidence="1">
    <location>
        <begin position="12"/>
        <end position="23"/>
    </location>
</feature>
<dbReference type="OrthoDB" id="10463595at2759"/>